<gene>
    <name evidence="5" type="ORF">JL193_09425</name>
</gene>
<feature type="domain" description="Alpha-N-acetylglucosaminidase C-terminal" evidence="4">
    <location>
        <begin position="451"/>
        <end position="715"/>
    </location>
</feature>
<reference evidence="5 6" key="1">
    <citation type="submission" date="2021-03" db="EMBL/GenBank/DDBJ databases">
        <title>Complete genome of Polaribacter_sp.G4M1.</title>
        <authorList>
            <person name="Jeong S.W."/>
            <person name="Bae J.W."/>
        </authorList>
    </citation>
    <scope>NUCLEOTIDE SEQUENCE [LARGE SCALE GENOMIC DNA]</scope>
    <source>
        <strain evidence="5 6">G4M1</strain>
    </source>
</reference>
<keyword evidence="6" id="KW-1185">Reference proteome</keyword>
<dbReference type="Pfam" id="PF05089">
    <property type="entry name" value="NAGLU"/>
    <property type="match status" value="1"/>
</dbReference>
<dbReference type="InterPro" id="IPR024732">
    <property type="entry name" value="NAGLU_C"/>
</dbReference>
<dbReference type="EMBL" id="CP071795">
    <property type="protein sequence ID" value="QTD36380.1"/>
    <property type="molecule type" value="Genomic_DNA"/>
</dbReference>
<dbReference type="Pfam" id="PF12972">
    <property type="entry name" value="NAGLU_C"/>
    <property type="match status" value="1"/>
</dbReference>
<evidence type="ECO:0000259" key="4">
    <source>
        <dbReference type="Pfam" id="PF12972"/>
    </source>
</evidence>
<dbReference type="Gene3D" id="3.20.20.80">
    <property type="entry name" value="Glycosidases"/>
    <property type="match status" value="1"/>
</dbReference>
<sequence length="724" mass="84889">MKNTILLLTALLIFNCTTKNEGVNALDQLTVRILGKEKAKNFIFEKTVSITDKDKFTIDFKDGKVLIKGNSNIALASGFNWYLRYFTNSHISWETQRINLPEKLPIVANPVTKKSPFTYSYYLNYCTFNYSMAFWDWERWEKEIDWMAMNGVNLPLAIVGVESVWKKTLERLDFTEQEINEFIPGPAFNAWWLMGNLEGWGGPISDEYIEQQATLQKKILSRMKELEMSPILPGFYGMVPNTLKNKYPEADVRDQGHWAGGFKRPAFLSPTDPLFNTIAKIYYEELKKEFGDAKYFSGDPFHEGGSKEGINLTEAGKNIVHGMRQSFPESTWVFQGWQGSPVEKLIKDIKETDLLILDLDCDNRPQWEDREGWKQKPWIWNAIINFGGNTGLFGRMEVLAEEPFRALNHKEYSKGLKGIGAMMEGIENNYVMYELLFELKWHDQKINLNNWLSAYIERRYGKENKNLYKAWQILRKTVYGKKLNKTKSQQGTSESILCARPALEIEKVSSWGTSELYYNPLELLQAWTIFVNQAQHFKNNEGFEYDLLDITRQVLANHSQTLHKNMVSAFYKKDKKNFEKIAEEFLQLLDDQNTLLNSNEHFMLGKWIKDARERGTNPLEKDLFEYNARTQITTWSFQDSNLHEYSHREWAGLLSDFYKPRWEMFINFLKEKLDNKNAKAPNYYTFEEAWTKQKNTFPSKPINKTLKQVQRIYNKYHNKIKSNF</sequence>
<evidence type="ECO:0000313" key="6">
    <source>
        <dbReference type="Proteomes" id="UP000663935"/>
    </source>
</evidence>
<dbReference type="Gene3D" id="3.30.379.10">
    <property type="entry name" value="Chitobiase/beta-hexosaminidase domain 2-like"/>
    <property type="match status" value="1"/>
</dbReference>
<dbReference type="RefSeq" id="WP_207970568.1">
    <property type="nucleotide sequence ID" value="NZ_CP071795.1"/>
</dbReference>
<evidence type="ECO:0000313" key="5">
    <source>
        <dbReference type="EMBL" id="QTD36380.1"/>
    </source>
</evidence>
<dbReference type="Proteomes" id="UP000663935">
    <property type="component" value="Chromosome"/>
</dbReference>
<organism evidence="5 6">
    <name type="scientific">Polaribacter batillariae</name>
    <dbReference type="NCBI Taxonomy" id="2808900"/>
    <lineage>
        <taxon>Bacteria</taxon>
        <taxon>Pseudomonadati</taxon>
        <taxon>Bacteroidota</taxon>
        <taxon>Flavobacteriia</taxon>
        <taxon>Flavobacteriales</taxon>
        <taxon>Flavobacteriaceae</taxon>
    </lineage>
</organism>
<dbReference type="InterPro" id="IPR024733">
    <property type="entry name" value="NAGLU_tim-barrel"/>
</dbReference>
<name>A0ABX7SQ89_9FLAO</name>
<dbReference type="PANTHER" id="PTHR12872:SF1">
    <property type="entry name" value="ALPHA-N-ACETYLGLUCOSAMINIDASE"/>
    <property type="match status" value="1"/>
</dbReference>
<dbReference type="InterPro" id="IPR029018">
    <property type="entry name" value="Hex-like_dom2"/>
</dbReference>
<dbReference type="Pfam" id="PF12971">
    <property type="entry name" value="NAGLU_N"/>
    <property type="match status" value="1"/>
</dbReference>
<evidence type="ECO:0000256" key="1">
    <source>
        <dbReference type="ARBA" id="ARBA00022801"/>
    </source>
</evidence>
<feature type="domain" description="Alpha-N-acetylglucosaminidase N-terminal" evidence="3">
    <location>
        <begin position="25"/>
        <end position="105"/>
    </location>
</feature>
<keyword evidence="1" id="KW-0378">Hydrolase</keyword>
<accession>A0ABX7SQ89</accession>
<feature type="domain" description="Alpha-N-acetylglucosaminidase tim-barrel" evidence="2">
    <location>
        <begin position="121"/>
        <end position="442"/>
    </location>
</feature>
<evidence type="ECO:0000259" key="2">
    <source>
        <dbReference type="Pfam" id="PF05089"/>
    </source>
</evidence>
<dbReference type="InterPro" id="IPR024240">
    <property type="entry name" value="NAGLU_N"/>
</dbReference>
<protein>
    <submittedName>
        <fullName evidence="5">Alpha-N-acetylglucosaminidase</fullName>
    </submittedName>
</protein>
<dbReference type="PANTHER" id="PTHR12872">
    <property type="entry name" value="ALPHA-N-ACETYLGLUCOSAMINIDASE"/>
    <property type="match status" value="1"/>
</dbReference>
<dbReference type="Gene3D" id="1.20.120.670">
    <property type="entry name" value="N-acetyl-b-d-glucoasminidase"/>
    <property type="match status" value="1"/>
</dbReference>
<proteinExistence type="predicted"/>
<dbReference type="InterPro" id="IPR007781">
    <property type="entry name" value="NAGLU"/>
</dbReference>
<evidence type="ECO:0000259" key="3">
    <source>
        <dbReference type="Pfam" id="PF12971"/>
    </source>
</evidence>